<accession>A0AAV7XAG8</accession>
<dbReference type="GO" id="GO:0046872">
    <property type="term" value="F:metal ion binding"/>
    <property type="evidence" value="ECO:0007669"/>
    <property type="project" value="UniProtKB-KW"/>
</dbReference>
<gene>
    <name evidence="7" type="ORF">ONE63_003263</name>
</gene>
<dbReference type="InterPro" id="IPR036002">
    <property type="entry name" value="Stathmin_sf"/>
</dbReference>
<feature type="compositionally biased region" description="Basic and acidic residues" evidence="4">
    <location>
        <begin position="430"/>
        <end position="441"/>
    </location>
</feature>
<feature type="region of interest" description="Disordered" evidence="4">
    <location>
        <begin position="408"/>
        <end position="441"/>
    </location>
</feature>
<reference evidence="7" key="1">
    <citation type="submission" date="2022-12" db="EMBL/GenBank/DDBJ databases">
        <title>Chromosome-level genome assembly of the bean flower thrips Megalurothrips usitatus.</title>
        <authorList>
            <person name="Ma L."/>
            <person name="Liu Q."/>
            <person name="Li H."/>
            <person name="Cai W."/>
        </authorList>
    </citation>
    <scope>NUCLEOTIDE SEQUENCE</scope>
    <source>
        <strain evidence="7">Cailab_2022a</strain>
    </source>
</reference>
<keyword evidence="2" id="KW-0677">Repeat</keyword>
<dbReference type="Pfam" id="PF04969">
    <property type="entry name" value="CS"/>
    <property type="match status" value="1"/>
</dbReference>
<dbReference type="AlphaFoldDB" id="A0AAV7XAG8"/>
<evidence type="ECO:0000256" key="3">
    <source>
        <dbReference type="ARBA" id="ARBA00022833"/>
    </source>
</evidence>
<dbReference type="InterPro" id="IPR007052">
    <property type="entry name" value="CS_dom"/>
</dbReference>
<dbReference type="InterPro" id="IPR000956">
    <property type="entry name" value="Stathmin_fam"/>
</dbReference>
<feature type="compositionally biased region" description="Basic and acidic residues" evidence="4">
    <location>
        <begin position="551"/>
        <end position="565"/>
    </location>
</feature>
<dbReference type="PROSITE" id="PS51401">
    <property type="entry name" value="CHORD"/>
    <property type="match status" value="2"/>
</dbReference>
<dbReference type="Gene3D" id="4.10.1130.20">
    <property type="match status" value="2"/>
</dbReference>
<dbReference type="InterPro" id="IPR039790">
    <property type="entry name" value="CHRD1"/>
</dbReference>
<feature type="compositionally biased region" description="Low complexity" evidence="4">
    <location>
        <begin position="354"/>
        <end position="364"/>
    </location>
</feature>
<feature type="domain" description="CHORD" evidence="6">
    <location>
        <begin position="8"/>
        <end position="67"/>
    </location>
</feature>
<dbReference type="Pfam" id="PF04968">
    <property type="entry name" value="CHORD"/>
    <property type="match status" value="2"/>
</dbReference>
<evidence type="ECO:0000313" key="7">
    <source>
        <dbReference type="EMBL" id="KAJ1521614.1"/>
    </source>
</evidence>
<evidence type="ECO:0000259" key="5">
    <source>
        <dbReference type="PROSITE" id="PS51203"/>
    </source>
</evidence>
<dbReference type="PANTHER" id="PTHR46983:SF3">
    <property type="entry name" value="CHPADIPLOID STATE MAINTENANCE PROTEIN CHPA"/>
    <property type="match status" value="1"/>
</dbReference>
<dbReference type="InterPro" id="IPR008978">
    <property type="entry name" value="HSP20-like_chaperone"/>
</dbReference>
<evidence type="ECO:0008006" key="9">
    <source>
        <dbReference type="Google" id="ProtNLM"/>
    </source>
</evidence>
<dbReference type="PROSITE" id="PS51203">
    <property type="entry name" value="CS"/>
    <property type="match status" value="1"/>
</dbReference>
<dbReference type="SUPFAM" id="SSF49764">
    <property type="entry name" value="HSP20-like chaperones"/>
    <property type="match status" value="1"/>
</dbReference>
<feature type="region of interest" description="Disordered" evidence="4">
    <location>
        <begin position="551"/>
        <end position="580"/>
    </location>
</feature>
<organism evidence="7 8">
    <name type="scientific">Megalurothrips usitatus</name>
    <name type="common">bean blossom thrips</name>
    <dbReference type="NCBI Taxonomy" id="439358"/>
    <lineage>
        <taxon>Eukaryota</taxon>
        <taxon>Metazoa</taxon>
        <taxon>Ecdysozoa</taxon>
        <taxon>Arthropoda</taxon>
        <taxon>Hexapoda</taxon>
        <taxon>Insecta</taxon>
        <taxon>Pterygota</taxon>
        <taxon>Neoptera</taxon>
        <taxon>Paraneoptera</taxon>
        <taxon>Thysanoptera</taxon>
        <taxon>Terebrantia</taxon>
        <taxon>Thripoidea</taxon>
        <taxon>Thripidae</taxon>
        <taxon>Megalurothrips</taxon>
    </lineage>
</organism>
<dbReference type="InterPro" id="IPR007051">
    <property type="entry name" value="CHORD_dom"/>
</dbReference>
<name>A0AAV7XAG8_9NEOP</name>
<feature type="domain" description="CHORD" evidence="6">
    <location>
        <begin position="148"/>
        <end position="207"/>
    </location>
</feature>
<dbReference type="GO" id="GO:0031110">
    <property type="term" value="P:regulation of microtubule polymerization or depolymerization"/>
    <property type="evidence" value="ECO:0007669"/>
    <property type="project" value="InterPro"/>
</dbReference>
<comment type="caution">
    <text evidence="7">The sequence shown here is derived from an EMBL/GenBank/DDBJ whole genome shotgun (WGS) entry which is preliminary data.</text>
</comment>
<keyword evidence="1" id="KW-0479">Metal-binding</keyword>
<dbReference type="Gene3D" id="6.10.280.30">
    <property type="match status" value="2"/>
</dbReference>
<dbReference type="PANTHER" id="PTHR46983">
    <property type="entry name" value="CYSTEINE AND HISTIDINE-RICH DOMAIN-CONTAINING PROTEIN 1"/>
    <property type="match status" value="1"/>
</dbReference>
<dbReference type="Pfam" id="PF00836">
    <property type="entry name" value="Stathmin"/>
    <property type="match status" value="1"/>
</dbReference>
<dbReference type="Proteomes" id="UP001075354">
    <property type="component" value="Chromosome 13"/>
</dbReference>
<feature type="compositionally biased region" description="Polar residues" evidence="4">
    <location>
        <begin position="370"/>
        <end position="381"/>
    </location>
</feature>
<evidence type="ECO:0000259" key="6">
    <source>
        <dbReference type="PROSITE" id="PS51401"/>
    </source>
</evidence>
<proteinExistence type="predicted"/>
<evidence type="ECO:0000313" key="8">
    <source>
        <dbReference type="Proteomes" id="UP001075354"/>
    </source>
</evidence>
<keyword evidence="3" id="KW-0862">Zinc</keyword>
<evidence type="ECO:0000256" key="4">
    <source>
        <dbReference type="SAM" id="MobiDB-lite"/>
    </source>
</evidence>
<evidence type="ECO:0000256" key="1">
    <source>
        <dbReference type="ARBA" id="ARBA00022723"/>
    </source>
</evidence>
<feature type="domain" description="CS" evidence="5">
    <location>
        <begin position="217"/>
        <end position="310"/>
    </location>
</feature>
<dbReference type="SUPFAM" id="SSF101494">
    <property type="entry name" value="Stathmin"/>
    <property type="match status" value="1"/>
</dbReference>
<dbReference type="EMBL" id="JAPTSV010000013">
    <property type="protein sequence ID" value="KAJ1521614.1"/>
    <property type="molecule type" value="Genomic_DNA"/>
</dbReference>
<protein>
    <recommendedName>
        <fullName evidence="9">Cysteine and histidine-rich domain-containing protein</fullName>
    </recommendedName>
</protein>
<feature type="region of interest" description="Disordered" evidence="4">
    <location>
        <begin position="350"/>
        <end position="385"/>
    </location>
</feature>
<keyword evidence="8" id="KW-1185">Reference proteome</keyword>
<feature type="compositionally biased region" description="Polar residues" evidence="4">
    <location>
        <begin position="567"/>
        <end position="580"/>
    </location>
</feature>
<dbReference type="PROSITE" id="PS51663">
    <property type="entry name" value="STATHMIN_3"/>
    <property type="match status" value="1"/>
</dbReference>
<sequence>MPKELLHCYNLGCGLKFDPEENKEDSCTFHSGQPFFHDAYKGWSCCNKKCTDFTEFLNIRGCSKSFHNSEKPPEPVKPVVDKATAHEVIEVRPPVKESLERPPLNTPLVEVKPDIAPSLKQQLESLEKVNSSDDQVLDNALPPVGTSCKNGGCKATYEGVQSIDEQCLHHPGFPVFHEGMKFWSCCVKRTSDFESFLAQAGCTSGKHVWFKKVTESGVKCRYDWHQTGSHVVVSVFSKKYDPFKSFVKLNPIRLVIHIYFPESDASFDLDLELHGVANVPESSVSMLGTKVEVKLKKAERERVQAKPVVGVVGVLLQPSAPLLLDGVGRVLQEPSSPAPRVLEWSRIPQPDTEPQQQQQQQQQQQPPPHSSTQTLTPNSPVSAMAPNEPVEIRAQETSKGGVKYEAILAEPAVSPPKRSASPTRTAKPNKPLEEKLKEAEERRLSFEASKVAHLAATMEKIEIIAKKREEATNKRKEALDQRMERSLENREAHINSLKEKVKDHLKKGEETRQSLDKQAEEISQALQESLKKAAEQRDENIKKMLERLQERDRRAAVVRQNKERLSMTMQENSQETASSG</sequence>
<dbReference type="Gene3D" id="2.60.40.790">
    <property type="match status" value="1"/>
</dbReference>
<evidence type="ECO:0000256" key="2">
    <source>
        <dbReference type="ARBA" id="ARBA00022737"/>
    </source>
</evidence>